<dbReference type="PANTHER" id="PTHR46401">
    <property type="entry name" value="GLYCOSYLTRANSFERASE WBBK-RELATED"/>
    <property type="match status" value="1"/>
</dbReference>
<dbReference type="InterPro" id="IPR028098">
    <property type="entry name" value="Glyco_trans_4-like_N"/>
</dbReference>
<dbReference type="Gene3D" id="3.40.50.2000">
    <property type="entry name" value="Glycogen Phosphorylase B"/>
    <property type="match status" value="2"/>
</dbReference>
<evidence type="ECO:0000259" key="2">
    <source>
        <dbReference type="Pfam" id="PF00534"/>
    </source>
</evidence>
<evidence type="ECO:0000313" key="4">
    <source>
        <dbReference type="EMBL" id="KWT87088.1"/>
    </source>
</evidence>
<name>A0ABR5SG06_9BACT</name>
<keyword evidence="1 4" id="KW-0808">Transferase</keyword>
<feature type="domain" description="Glycosyltransferase subfamily 4-like N-terminal" evidence="3">
    <location>
        <begin position="17"/>
        <end position="181"/>
    </location>
</feature>
<feature type="domain" description="Glycosyl transferase family 1" evidence="2">
    <location>
        <begin position="191"/>
        <end position="350"/>
    </location>
</feature>
<dbReference type="EMBL" id="LNQR01000053">
    <property type="protein sequence ID" value="KWT87088.1"/>
    <property type="molecule type" value="Genomic_DNA"/>
</dbReference>
<reference evidence="4 5" key="1">
    <citation type="submission" date="2015-11" db="EMBL/GenBank/DDBJ databases">
        <authorList>
            <person name="Lin W."/>
        </authorList>
    </citation>
    <scope>NUCLEOTIDE SEQUENCE [LARGE SCALE GENOMIC DNA]</scope>
    <source>
        <strain evidence="4 5">HCH-1</strain>
    </source>
</reference>
<evidence type="ECO:0000259" key="3">
    <source>
        <dbReference type="Pfam" id="PF13439"/>
    </source>
</evidence>
<organism evidence="4 5">
    <name type="scientific">Candidatus Magnetominusculus xianensis</name>
    <dbReference type="NCBI Taxonomy" id="1748249"/>
    <lineage>
        <taxon>Bacteria</taxon>
        <taxon>Pseudomonadati</taxon>
        <taxon>Nitrospirota</taxon>
        <taxon>Nitrospiria</taxon>
        <taxon>Nitrospirales</taxon>
        <taxon>Nitrospiraceae</taxon>
        <taxon>Candidatus Magnetominusculus</taxon>
    </lineage>
</organism>
<gene>
    <name evidence="4" type="ORF">ASN18_1377</name>
</gene>
<protein>
    <submittedName>
        <fullName evidence="4">Glycosyl transferase family 1</fullName>
        <ecNumber evidence="4">2.4.1.11</ecNumber>
    </submittedName>
</protein>
<dbReference type="GO" id="GO:0004373">
    <property type="term" value="F:alpha-1,4-glucan glucosyltransferase (UDP-glucose donor) activity"/>
    <property type="evidence" value="ECO:0007669"/>
    <property type="project" value="UniProtKB-EC"/>
</dbReference>
<evidence type="ECO:0000256" key="1">
    <source>
        <dbReference type="ARBA" id="ARBA00022679"/>
    </source>
</evidence>
<keyword evidence="5" id="KW-1185">Reference proteome</keyword>
<proteinExistence type="predicted"/>
<dbReference type="Pfam" id="PF00534">
    <property type="entry name" value="Glycos_transf_1"/>
    <property type="match status" value="1"/>
</dbReference>
<dbReference type="Pfam" id="PF13439">
    <property type="entry name" value="Glyco_transf_4"/>
    <property type="match status" value="1"/>
</dbReference>
<dbReference type="CDD" id="cd03801">
    <property type="entry name" value="GT4_PimA-like"/>
    <property type="match status" value="1"/>
</dbReference>
<dbReference type="SUPFAM" id="SSF53756">
    <property type="entry name" value="UDP-Glycosyltransferase/glycogen phosphorylase"/>
    <property type="match status" value="1"/>
</dbReference>
<accession>A0ABR5SG06</accession>
<dbReference type="EC" id="2.4.1.11" evidence="4"/>
<keyword evidence="4" id="KW-0328">Glycosyltransferase</keyword>
<dbReference type="InterPro" id="IPR001296">
    <property type="entry name" value="Glyco_trans_1"/>
</dbReference>
<dbReference type="Proteomes" id="UP000060487">
    <property type="component" value="Unassembled WGS sequence"/>
</dbReference>
<sequence length="379" mass="42276">MRILQIIYESIGSPFGFGGAGVRAYEIYKRLKDRHDITLLCMKYPGARDGIIEALNHRFTGIESKSLTKSVLSYTLKAALFVKQHGRDYDVIVENFLPSTPFFSKLLTNTPIILQVQGIMEHHSIKKFNPLYSIPMYAVESFYPALFDKLMFVSGVTRDKVMKRVGMKGRTHTVIPNGIDARLLEFTPDASRDENKYILFFSRIDIYTKGLDLLVEAFTEITSHIPDIKLILAGYEFDKAETLRAKVPPYAAEKIEYAGFVSGAEKQSLLGNAMIFVLPSRHESSPVSILEAAACAVPVVTSDIKELSFVSQHNIGQSFRSGDSASLAGVLLKLIKDAPTRVSLGENGRNYVRGFLWDEIAVSFEKYLAETAGNPPLMQ</sequence>
<evidence type="ECO:0000313" key="5">
    <source>
        <dbReference type="Proteomes" id="UP000060487"/>
    </source>
</evidence>
<dbReference type="PANTHER" id="PTHR46401:SF2">
    <property type="entry name" value="GLYCOSYLTRANSFERASE WBBK-RELATED"/>
    <property type="match status" value="1"/>
</dbReference>
<dbReference type="RefSeq" id="WP_085052002.1">
    <property type="nucleotide sequence ID" value="NZ_LNQR01000053.1"/>
</dbReference>
<comment type="caution">
    <text evidence="4">The sequence shown here is derived from an EMBL/GenBank/DDBJ whole genome shotgun (WGS) entry which is preliminary data.</text>
</comment>